<evidence type="ECO:0000313" key="6">
    <source>
        <dbReference type="EMBL" id="KAL2456839.1"/>
    </source>
</evidence>
<dbReference type="InterPro" id="IPR003441">
    <property type="entry name" value="NAC-dom"/>
</dbReference>
<dbReference type="PANTHER" id="PTHR31719:SF179">
    <property type="entry name" value="OS08G0148400 PROTEIN"/>
    <property type="match status" value="1"/>
</dbReference>
<evidence type="ECO:0000259" key="5">
    <source>
        <dbReference type="PROSITE" id="PS51005"/>
    </source>
</evidence>
<dbReference type="Gene3D" id="2.170.150.80">
    <property type="entry name" value="NAC domain"/>
    <property type="match status" value="1"/>
</dbReference>
<dbReference type="SUPFAM" id="SSF101941">
    <property type="entry name" value="NAC domain"/>
    <property type="match status" value="1"/>
</dbReference>
<dbReference type="PANTHER" id="PTHR31719">
    <property type="entry name" value="NAC TRANSCRIPTION FACTOR 56"/>
    <property type="match status" value="1"/>
</dbReference>
<dbReference type="Proteomes" id="UP001604277">
    <property type="component" value="Unassembled WGS sequence"/>
</dbReference>
<accession>A0ABD1NZJ8</accession>
<evidence type="ECO:0000256" key="4">
    <source>
        <dbReference type="ARBA" id="ARBA00023242"/>
    </source>
</evidence>
<reference evidence="7" key="1">
    <citation type="submission" date="2024-07" db="EMBL/GenBank/DDBJ databases">
        <title>Two chromosome-level genome assemblies of Korean endemic species Abeliophyllum distichum and Forsythia ovata (Oleaceae).</title>
        <authorList>
            <person name="Jang H."/>
        </authorList>
    </citation>
    <scope>NUCLEOTIDE SEQUENCE [LARGE SCALE GENOMIC DNA]</scope>
</reference>
<feature type="domain" description="NAC" evidence="5">
    <location>
        <begin position="109"/>
        <end position="260"/>
    </location>
</feature>
<dbReference type="InterPro" id="IPR036093">
    <property type="entry name" value="NAC_dom_sf"/>
</dbReference>
<dbReference type="AlphaFoldDB" id="A0ABD1NZJ8"/>
<dbReference type="PROSITE" id="PS51005">
    <property type="entry name" value="NAC"/>
    <property type="match status" value="1"/>
</dbReference>
<dbReference type="GO" id="GO:0003677">
    <property type="term" value="F:DNA binding"/>
    <property type="evidence" value="ECO:0007669"/>
    <property type="project" value="UniProtKB-KW"/>
</dbReference>
<keyword evidence="4" id="KW-0539">Nucleus</keyword>
<proteinExistence type="predicted"/>
<sequence>MLKKESQTEAVTDTMFTDPIWNKFSMANQTDAVGDPMWIWKETAMESPSNRVTEFLTAYSDYRRLLNEYFPDEDPIDPFEVPPLSSYSQGPVYKLYFEDISDDEFYNRLGDSYLFRPSDARLIGHYLIRKIKNERMRRSKIKIVANIYDLNPEKLSADYGENPEKQWLFFTPRDRKYENEKIQNRVAVDGFWKVTGADETIRWNAETCGFRKTLQFYKGSGDKTSWIMHELRVNNPLPQQQGVADDTKLDDWAVCKIYDSENPRIDPFDEIVNKSSCRRGRKRKYGGRKKRYGR</sequence>
<name>A0ABD1NZJ8_9LAMI</name>
<organism evidence="6 7">
    <name type="scientific">Forsythia ovata</name>
    <dbReference type="NCBI Taxonomy" id="205694"/>
    <lineage>
        <taxon>Eukaryota</taxon>
        <taxon>Viridiplantae</taxon>
        <taxon>Streptophyta</taxon>
        <taxon>Embryophyta</taxon>
        <taxon>Tracheophyta</taxon>
        <taxon>Spermatophyta</taxon>
        <taxon>Magnoliopsida</taxon>
        <taxon>eudicotyledons</taxon>
        <taxon>Gunneridae</taxon>
        <taxon>Pentapetalae</taxon>
        <taxon>asterids</taxon>
        <taxon>lamiids</taxon>
        <taxon>Lamiales</taxon>
        <taxon>Oleaceae</taxon>
        <taxon>Forsythieae</taxon>
        <taxon>Forsythia</taxon>
    </lineage>
</organism>
<comment type="caution">
    <text evidence="6">The sequence shown here is derived from an EMBL/GenBank/DDBJ whole genome shotgun (WGS) entry which is preliminary data.</text>
</comment>
<keyword evidence="3" id="KW-0804">Transcription</keyword>
<evidence type="ECO:0000313" key="7">
    <source>
        <dbReference type="Proteomes" id="UP001604277"/>
    </source>
</evidence>
<keyword evidence="1" id="KW-0805">Transcription regulation</keyword>
<protein>
    <submittedName>
        <fullName evidence="6">NAC domain transcriptional regulator superfamily protein</fullName>
    </submittedName>
</protein>
<dbReference type="EMBL" id="JBFOLJ010000051">
    <property type="protein sequence ID" value="KAL2456839.1"/>
    <property type="molecule type" value="Genomic_DNA"/>
</dbReference>
<dbReference type="Pfam" id="PF02365">
    <property type="entry name" value="NAM"/>
    <property type="match status" value="1"/>
</dbReference>
<evidence type="ECO:0000256" key="3">
    <source>
        <dbReference type="ARBA" id="ARBA00023163"/>
    </source>
</evidence>
<keyword evidence="2" id="KW-0238">DNA-binding</keyword>
<gene>
    <name evidence="6" type="ORF">Fot_56641</name>
</gene>
<evidence type="ECO:0000256" key="1">
    <source>
        <dbReference type="ARBA" id="ARBA00023015"/>
    </source>
</evidence>
<evidence type="ECO:0000256" key="2">
    <source>
        <dbReference type="ARBA" id="ARBA00023125"/>
    </source>
</evidence>
<keyword evidence="7" id="KW-1185">Reference proteome</keyword>